<protein>
    <submittedName>
        <fullName evidence="1">Uncharacterized protein</fullName>
    </submittedName>
</protein>
<name>A0A4P6X2D5_HYDPS</name>
<evidence type="ECO:0000313" key="2">
    <source>
        <dbReference type="Proteomes" id="UP000293912"/>
    </source>
</evidence>
<proteinExistence type="predicted"/>
<reference evidence="1 2" key="1">
    <citation type="submission" date="2019-03" db="EMBL/GenBank/DDBJ databases">
        <authorList>
            <person name="Sebastian G."/>
            <person name="Baumann P."/>
            <person name="Ruckert C."/>
            <person name="Kalinowski J."/>
            <person name="Nebel B."/>
            <person name="Takors R."/>
            <person name="Blombach B."/>
        </authorList>
    </citation>
    <scope>NUCLEOTIDE SEQUENCE [LARGE SCALE GENOMIC DNA]</scope>
    <source>
        <strain evidence="1 2">DSM 1084</strain>
    </source>
</reference>
<sequence length="244" mass="26341">MPAATIARMNRLDTEHQRLFASDPDATAEGRLRHLVLAVCGPADWAPLSAVWRGVQADLDLPAPAIAVNGVDAFELWFSLADPVPIHTAAAFLDGLCDRYLGDVVPARRRCWPSSDPGLQVEPSRVPQLQAETGRWSAFVAPDLAAVFGDDPSLDIPPGDEAQADLLSRLKSVTRAEFQIALARLTPEPSPFLPAVQPPVPTVVTPAAASTIRRHDDPRQFLLDVMNDPSVAMELRIKAAKALL</sequence>
<evidence type="ECO:0000313" key="1">
    <source>
        <dbReference type="EMBL" id="QBM27784.1"/>
    </source>
</evidence>
<gene>
    <name evidence="1" type="ORF">HPF_08810</name>
</gene>
<keyword evidence="2" id="KW-1185">Reference proteome</keyword>
<organism evidence="1 2">
    <name type="scientific">Hydrogenophaga pseudoflava</name>
    <name type="common">Pseudomonas carboxydoflava</name>
    <dbReference type="NCBI Taxonomy" id="47421"/>
    <lineage>
        <taxon>Bacteria</taxon>
        <taxon>Pseudomonadati</taxon>
        <taxon>Pseudomonadota</taxon>
        <taxon>Betaproteobacteria</taxon>
        <taxon>Burkholderiales</taxon>
        <taxon>Comamonadaceae</taxon>
        <taxon>Hydrogenophaga</taxon>
    </lineage>
</organism>
<dbReference type="AlphaFoldDB" id="A0A4P6X2D5"/>
<dbReference type="EMBL" id="CP037867">
    <property type="protein sequence ID" value="QBM27784.1"/>
    <property type="molecule type" value="Genomic_DNA"/>
</dbReference>
<dbReference type="KEGG" id="hpse:HPF_08810"/>
<dbReference type="Proteomes" id="UP000293912">
    <property type="component" value="Chromosome"/>
</dbReference>
<accession>A0A4P6X2D5</accession>